<feature type="compositionally biased region" description="Polar residues" evidence="2">
    <location>
        <begin position="339"/>
        <end position="349"/>
    </location>
</feature>
<dbReference type="PANTHER" id="PTHR15672">
    <property type="entry name" value="CAMP-REGULATED PHOSPHOPROTEIN 21 RELATED R3H DOMAIN CONTAINING PROTEIN"/>
    <property type="match status" value="1"/>
</dbReference>
<feature type="region of interest" description="Disordered" evidence="2">
    <location>
        <begin position="484"/>
        <end position="541"/>
    </location>
</feature>
<dbReference type="FunFam" id="3.30.1370.50:FF:000001">
    <property type="entry name" value="R3H domain-containing protein 2 isoform 1"/>
    <property type="match status" value="1"/>
</dbReference>
<evidence type="ECO:0000259" key="4">
    <source>
        <dbReference type="PROSITE" id="PS51673"/>
    </source>
</evidence>
<feature type="region of interest" description="Disordered" evidence="2">
    <location>
        <begin position="332"/>
        <end position="370"/>
    </location>
</feature>
<dbReference type="InterPro" id="IPR024771">
    <property type="entry name" value="SUZ"/>
</dbReference>
<feature type="compositionally biased region" description="Pro residues" evidence="2">
    <location>
        <begin position="522"/>
        <end position="536"/>
    </location>
</feature>
<feature type="compositionally biased region" description="Polar residues" evidence="2">
    <location>
        <begin position="360"/>
        <end position="370"/>
    </location>
</feature>
<dbReference type="EMBL" id="AKCR02000014">
    <property type="protein sequence ID" value="PKK28680.1"/>
    <property type="molecule type" value="Genomic_DNA"/>
</dbReference>
<dbReference type="PROSITE" id="PS51673">
    <property type="entry name" value="SUZ"/>
    <property type="match status" value="1"/>
</dbReference>
<proteinExistence type="predicted"/>
<sequence>MRMSDILTVKDETGAMKGSEAEFKDTDAVENLIKSGSQEQIQAEKDENCPDSKNNMPRPVQSFGQTAKRSKSNTKLKLVRSLAVCEEYPPPPTAEISQDFQEKIQIQLSQSFEKEEKPAKDETEKEKSSDKLSRKMLSRDSSQEYTDSTGIDLHEFLVNTLKNNPRDRMTLLKLEQEILDFIGNNEVPRKKFPPMTSYHRMLLHRVAAYFGLEHNVDQSGKAVIVNKTSNTRIPDQKFCEHIKDEKSDDFQKRYILKRDNSSLDKDDNQMRIRLKDDRRSKSIEEREEEYQRARERIFAQDSLCSQENYFTDKRIQEEETNSTQQRRQILRINKEASGRSANSHQSSTETELKYCEPRPWSSTDSDSSLRNLKPAVTKASSFSGISVLTRGDSSGSSKSTGRLSKTGSESSSSVGSSTGSLSHTQQPLPVPALSQPSHGTPAAYPTASSSNSLSFDGGISGQVAPPSTSFFLLPLEAAGIPPGSVLINPQTGQPFLNPDGTPVVYNPPMPQQPGRTQVPGPAQQPPLPAPPPPPPAANHVLSQQDNLGSQFSHMSLARQPPADPAEAPSALFQSTVVLQPPQQPGYIITAAPAAPSGQPVSAPGYSTSGHPVNQQVLQQQGYMQQPVPQMPACYCAPNQYPHSSPQYRPVSVHYNTQQTQPLAQPGQQTGYQVLPNQQQNYQGLVGVQQPQNQNLVSGQHNNIGNQIQGVIVPYPSVPSYQVSVPQGSQAVPQQTYQQPVIIPGQSNQGLSRII</sequence>
<dbReference type="InterPro" id="IPR036867">
    <property type="entry name" value="R3H_dom_sf"/>
</dbReference>
<keyword evidence="1" id="KW-0597">Phosphoprotein</keyword>
<dbReference type="Gene3D" id="3.30.1370.50">
    <property type="entry name" value="R3H-like domain"/>
    <property type="match status" value="1"/>
</dbReference>
<feature type="region of interest" description="Disordered" evidence="2">
    <location>
        <begin position="111"/>
        <end position="146"/>
    </location>
</feature>
<protein>
    <submittedName>
        <fullName evidence="5">R3H domain containing 1</fullName>
    </submittedName>
</protein>
<dbReference type="Pfam" id="PF12752">
    <property type="entry name" value="SUZ"/>
    <property type="match status" value="1"/>
</dbReference>
<dbReference type="InterPro" id="IPR001374">
    <property type="entry name" value="R3H_dom"/>
</dbReference>
<feature type="region of interest" description="Disordered" evidence="2">
    <location>
        <begin position="386"/>
        <end position="450"/>
    </location>
</feature>
<dbReference type="PROSITE" id="PS51061">
    <property type="entry name" value="R3H"/>
    <property type="match status" value="1"/>
</dbReference>
<evidence type="ECO:0000259" key="3">
    <source>
        <dbReference type="PROSITE" id="PS51061"/>
    </source>
</evidence>
<accession>A0A2I0MG63</accession>
<dbReference type="Pfam" id="PF01424">
    <property type="entry name" value="R3H"/>
    <property type="match status" value="1"/>
</dbReference>
<dbReference type="SUPFAM" id="SSF82708">
    <property type="entry name" value="R3H domain"/>
    <property type="match status" value="1"/>
</dbReference>
<reference evidence="5 6" key="1">
    <citation type="journal article" date="2013" name="Science">
        <title>Genomic diversity and evolution of the head crest in the rock pigeon.</title>
        <authorList>
            <person name="Shapiro M.D."/>
            <person name="Kronenberg Z."/>
            <person name="Li C."/>
            <person name="Domyan E.T."/>
            <person name="Pan H."/>
            <person name="Campbell M."/>
            <person name="Tan H."/>
            <person name="Huff C.D."/>
            <person name="Hu H."/>
            <person name="Vickrey A.I."/>
            <person name="Nielsen S.C."/>
            <person name="Stringham S.A."/>
            <person name="Hu H."/>
            <person name="Willerslev E."/>
            <person name="Gilbert M.T."/>
            <person name="Yandell M."/>
            <person name="Zhang G."/>
            <person name="Wang J."/>
        </authorList>
    </citation>
    <scope>NUCLEOTIDE SEQUENCE [LARGE SCALE GENOMIC DNA]</scope>
    <source>
        <tissue evidence="5">Blood</tissue>
    </source>
</reference>
<comment type="caution">
    <text evidence="5">The sequence shown here is derived from an EMBL/GenBank/DDBJ whole genome shotgun (WGS) entry which is preliminary data.</text>
</comment>
<evidence type="ECO:0000313" key="5">
    <source>
        <dbReference type="EMBL" id="PKK28680.1"/>
    </source>
</evidence>
<organism evidence="5 6">
    <name type="scientific">Columba livia</name>
    <name type="common">Rock dove</name>
    <dbReference type="NCBI Taxonomy" id="8932"/>
    <lineage>
        <taxon>Eukaryota</taxon>
        <taxon>Metazoa</taxon>
        <taxon>Chordata</taxon>
        <taxon>Craniata</taxon>
        <taxon>Vertebrata</taxon>
        <taxon>Euteleostomi</taxon>
        <taxon>Archelosauria</taxon>
        <taxon>Archosauria</taxon>
        <taxon>Dinosauria</taxon>
        <taxon>Saurischia</taxon>
        <taxon>Theropoda</taxon>
        <taxon>Coelurosauria</taxon>
        <taxon>Aves</taxon>
        <taxon>Neognathae</taxon>
        <taxon>Neoaves</taxon>
        <taxon>Columbimorphae</taxon>
        <taxon>Columbiformes</taxon>
        <taxon>Columbidae</taxon>
        <taxon>Columba</taxon>
    </lineage>
</organism>
<evidence type="ECO:0000313" key="6">
    <source>
        <dbReference type="Proteomes" id="UP000053872"/>
    </source>
</evidence>
<evidence type="ECO:0000256" key="2">
    <source>
        <dbReference type="SAM" id="MobiDB-lite"/>
    </source>
</evidence>
<feature type="compositionally biased region" description="Basic and acidic residues" evidence="2">
    <location>
        <begin position="8"/>
        <end position="23"/>
    </location>
</feature>
<feature type="compositionally biased region" description="Low complexity" evidence="2">
    <location>
        <begin position="388"/>
        <end position="424"/>
    </location>
</feature>
<dbReference type="PANTHER" id="PTHR15672:SF12">
    <property type="entry name" value="R3H DOMAIN-CONTAINING PROTEIN 1"/>
    <property type="match status" value="1"/>
</dbReference>
<feature type="region of interest" description="Disordered" evidence="2">
    <location>
        <begin position="1"/>
        <end position="23"/>
    </location>
</feature>
<gene>
    <name evidence="5" type="primary">R3HDM1</name>
    <name evidence="5" type="ORF">A306_00006696</name>
</gene>
<dbReference type="SMART" id="SM00393">
    <property type="entry name" value="R3H"/>
    <property type="match status" value="1"/>
</dbReference>
<dbReference type="GO" id="GO:0003676">
    <property type="term" value="F:nucleic acid binding"/>
    <property type="evidence" value="ECO:0007669"/>
    <property type="project" value="UniProtKB-UniRule"/>
</dbReference>
<dbReference type="Proteomes" id="UP000053872">
    <property type="component" value="Unassembled WGS sequence"/>
</dbReference>
<dbReference type="InterPro" id="IPR051937">
    <property type="entry name" value="R3H_domain_containing"/>
</dbReference>
<name>A0A2I0MG63_COLLI</name>
<feature type="compositionally biased region" description="Basic and acidic residues" evidence="2">
    <location>
        <begin position="112"/>
        <end position="142"/>
    </location>
</feature>
<feature type="region of interest" description="Disordered" evidence="2">
    <location>
        <begin position="36"/>
        <end position="74"/>
    </location>
</feature>
<evidence type="ECO:0000256" key="1">
    <source>
        <dbReference type="ARBA" id="ARBA00022553"/>
    </source>
</evidence>
<dbReference type="InParanoid" id="A0A2I0MG63"/>
<dbReference type="CDD" id="cd02642">
    <property type="entry name" value="R3H_encore_like"/>
    <property type="match status" value="1"/>
</dbReference>
<keyword evidence="6" id="KW-1185">Reference proteome</keyword>
<feature type="region of interest" description="Disordered" evidence="2">
    <location>
        <begin position="267"/>
        <end position="287"/>
    </location>
</feature>
<dbReference type="AlphaFoldDB" id="A0A2I0MG63"/>
<feature type="domain" description="R3H" evidence="3">
    <location>
        <begin position="168"/>
        <end position="231"/>
    </location>
</feature>
<feature type="domain" description="SUZ" evidence="4">
    <location>
        <begin position="232"/>
        <end position="302"/>
    </location>
</feature>